<evidence type="ECO:0000313" key="2">
    <source>
        <dbReference type="Proteomes" id="UP001596528"/>
    </source>
</evidence>
<dbReference type="Gene3D" id="3.20.20.140">
    <property type="entry name" value="Metal-dependent hydrolases"/>
    <property type="match status" value="1"/>
</dbReference>
<gene>
    <name evidence="1" type="ORF">ACFQWB_07700</name>
</gene>
<dbReference type="Proteomes" id="UP001596528">
    <property type="component" value="Unassembled WGS sequence"/>
</dbReference>
<reference evidence="2" key="1">
    <citation type="journal article" date="2019" name="Int. J. Syst. Evol. Microbiol.">
        <title>The Global Catalogue of Microorganisms (GCM) 10K type strain sequencing project: providing services to taxonomists for standard genome sequencing and annotation.</title>
        <authorList>
            <consortium name="The Broad Institute Genomics Platform"/>
            <consortium name="The Broad Institute Genome Sequencing Center for Infectious Disease"/>
            <person name="Wu L."/>
            <person name="Ma J."/>
        </authorList>
    </citation>
    <scope>NUCLEOTIDE SEQUENCE [LARGE SCALE GENOMIC DNA]</scope>
    <source>
        <strain evidence="2">JCM 18657</strain>
    </source>
</reference>
<organism evidence="1 2">
    <name type="scientific">Paenibacillus thermoaerophilus</name>
    <dbReference type="NCBI Taxonomy" id="1215385"/>
    <lineage>
        <taxon>Bacteria</taxon>
        <taxon>Bacillati</taxon>
        <taxon>Bacillota</taxon>
        <taxon>Bacilli</taxon>
        <taxon>Bacillales</taxon>
        <taxon>Paenibacillaceae</taxon>
        <taxon>Paenibacillus</taxon>
    </lineage>
</organism>
<dbReference type="InterPro" id="IPR008257">
    <property type="entry name" value="Pept_M19"/>
</dbReference>
<dbReference type="SUPFAM" id="SSF51556">
    <property type="entry name" value="Metallo-dependent hydrolases"/>
    <property type="match status" value="1"/>
</dbReference>
<accession>A0ABW2V0Z1</accession>
<dbReference type="PROSITE" id="PS51365">
    <property type="entry name" value="RENAL_DIPEPTIDASE_2"/>
    <property type="match status" value="1"/>
</dbReference>
<name>A0ABW2V0Z1_9BACL</name>
<dbReference type="RefSeq" id="WP_170209525.1">
    <property type="nucleotide sequence ID" value="NZ_JBHTGQ010000017.1"/>
</dbReference>
<sequence length="317" mass="35021">MRVVDAHCDAIYKLMKRSDCSFMRREHDLDVCEPTLREGRVSVQCFAVFLGGSPEAGSFDRALEAIDIYERRIVSPAGFVPIRRRADLERVIREGLRGSILTLEGADCLQAVPERLRTAFRLGVRMLGLTWNHANWAADGVMEPRGGGLTTAGRTTVEECMGLGMLVDVSHLSDAAFADAAELAARHGKPLLASHSNARSVCGHPRNATDDQIATLIGLGGMIGLTFVPWFLRNGGGAGIEDVLPHLDRVIELGGEQHVGFGSDFDGIDSHAAGLEHPGHFRQLERLLVRRYGIEKARWFLHENWERFWLRHLPADA</sequence>
<dbReference type="InterPro" id="IPR032466">
    <property type="entry name" value="Metal_Hydrolase"/>
</dbReference>
<dbReference type="EMBL" id="JBHTGQ010000017">
    <property type="protein sequence ID" value="MFC7749821.1"/>
    <property type="molecule type" value="Genomic_DNA"/>
</dbReference>
<dbReference type="PANTHER" id="PTHR10443">
    <property type="entry name" value="MICROSOMAL DIPEPTIDASE"/>
    <property type="match status" value="1"/>
</dbReference>
<dbReference type="Pfam" id="PF01244">
    <property type="entry name" value="Peptidase_M19"/>
    <property type="match status" value="1"/>
</dbReference>
<proteinExistence type="predicted"/>
<protein>
    <submittedName>
        <fullName evidence="1">Dipeptidase</fullName>
    </submittedName>
</protein>
<evidence type="ECO:0000313" key="1">
    <source>
        <dbReference type="EMBL" id="MFC7749821.1"/>
    </source>
</evidence>
<keyword evidence="2" id="KW-1185">Reference proteome</keyword>
<comment type="caution">
    <text evidence="1">The sequence shown here is derived from an EMBL/GenBank/DDBJ whole genome shotgun (WGS) entry which is preliminary data.</text>
</comment>
<dbReference type="CDD" id="cd01301">
    <property type="entry name" value="rDP_like"/>
    <property type="match status" value="1"/>
</dbReference>
<dbReference type="PANTHER" id="PTHR10443:SF12">
    <property type="entry name" value="DIPEPTIDASE"/>
    <property type="match status" value="1"/>
</dbReference>